<reference evidence="1" key="1">
    <citation type="journal article" date="2023" name="BMC Genomics">
        <title>Chromosome-level genome assemblies of Cutaneotrichosporon spp. (Trichosporonales, Basidiomycota) reveal imbalanced evolution between nucleotide sequences and chromosome synteny.</title>
        <authorList>
            <person name="Kobayashi Y."/>
            <person name="Kayamori A."/>
            <person name="Aoki K."/>
            <person name="Shiwa Y."/>
            <person name="Matsutani M."/>
            <person name="Fujita N."/>
            <person name="Sugita T."/>
            <person name="Iwasaki W."/>
            <person name="Tanaka N."/>
            <person name="Takashima M."/>
        </authorList>
    </citation>
    <scope>NUCLEOTIDE SEQUENCE</scope>
    <source>
        <strain evidence="1">HIS016</strain>
    </source>
</reference>
<keyword evidence="2" id="KW-1185">Reference proteome</keyword>
<name>A0AAD3TS36_9TREE</name>
<sequence length="79" mass="8442">MDTVSISYGPFEPFSPDEEVLARSSSVTTCPHANPSATNHVLGPAPGATAYSGRQVFVHCTMHHTEDLIAPHRVSLIVV</sequence>
<accession>A0AAD3TS36</accession>
<proteinExistence type="predicted"/>
<evidence type="ECO:0000313" key="1">
    <source>
        <dbReference type="EMBL" id="GMK55609.1"/>
    </source>
</evidence>
<dbReference type="EMBL" id="BTCM01000002">
    <property type="protein sequence ID" value="GMK55609.1"/>
    <property type="molecule type" value="Genomic_DNA"/>
</dbReference>
<reference evidence="1" key="2">
    <citation type="submission" date="2023-06" db="EMBL/GenBank/DDBJ databases">
        <authorList>
            <person name="Kobayashi Y."/>
            <person name="Kayamori A."/>
            <person name="Aoki K."/>
            <person name="Shiwa Y."/>
            <person name="Fujita N."/>
            <person name="Sugita T."/>
            <person name="Iwasaki W."/>
            <person name="Tanaka N."/>
            <person name="Takashima M."/>
        </authorList>
    </citation>
    <scope>NUCLEOTIDE SEQUENCE</scope>
    <source>
        <strain evidence="1">HIS016</strain>
    </source>
</reference>
<dbReference type="AlphaFoldDB" id="A0AAD3TS36"/>
<comment type="caution">
    <text evidence="1">The sequence shown here is derived from an EMBL/GenBank/DDBJ whole genome shotgun (WGS) entry which is preliminary data.</text>
</comment>
<protein>
    <submittedName>
        <fullName evidence="1">Uncharacterized protein</fullName>
    </submittedName>
</protein>
<dbReference type="Proteomes" id="UP001222932">
    <property type="component" value="Unassembled WGS sequence"/>
</dbReference>
<gene>
    <name evidence="1" type="ORF">CspeluHIS016_0206650</name>
</gene>
<organism evidence="1 2">
    <name type="scientific">Cutaneotrichosporon spelunceum</name>
    <dbReference type="NCBI Taxonomy" id="1672016"/>
    <lineage>
        <taxon>Eukaryota</taxon>
        <taxon>Fungi</taxon>
        <taxon>Dikarya</taxon>
        <taxon>Basidiomycota</taxon>
        <taxon>Agaricomycotina</taxon>
        <taxon>Tremellomycetes</taxon>
        <taxon>Trichosporonales</taxon>
        <taxon>Trichosporonaceae</taxon>
        <taxon>Cutaneotrichosporon</taxon>
    </lineage>
</organism>
<evidence type="ECO:0000313" key="2">
    <source>
        <dbReference type="Proteomes" id="UP001222932"/>
    </source>
</evidence>